<dbReference type="PANTHER" id="PTHR42972:SF8">
    <property type="entry name" value="POLYHYDROXYBUTYRATE DEPOLYMERASE"/>
    <property type="match status" value="1"/>
</dbReference>
<feature type="chain" id="PRO_5024313806" evidence="1">
    <location>
        <begin position="27"/>
        <end position="413"/>
    </location>
</feature>
<evidence type="ECO:0000259" key="2">
    <source>
        <dbReference type="Pfam" id="PF00326"/>
    </source>
</evidence>
<dbReference type="Pfam" id="PF00326">
    <property type="entry name" value="Peptidase_S9"/>
    <property type="match status" value="1"/>
</dbReference>
<dbReference type="RefSeq" id="WP_138668552.1">
    <property type="nucleotide sequence ID" value="NZ_VCKY01000087.1"/>
</dbReference>
<feature type="signal peptide" evidence="1">
    <location>
        <begin position="1"/>
        <end position="26"/>
    </location>
</feature>
<organism evidence="3 4">
    <name type="scientific">Nonomuraea turkmeniaca</name>
    <dbReference type="NCBI Taxonomy" id="103838"/>
    <lineage>
        <taxon>Bacteria</taxon>
        <taxon>Bacillati</taxon>
        <taxon>Actinomycetota</taxon>
        <taxon>Actinomycetes</taxon>
        <taxon>Streptosporangiales</taxon>
        <taxon>Streptosporangiaceae</taxon>
        <taxon>Nonomuraea</taxon>
    </lineage>
</organism>
<dbReference type="EMBL" id="VCKY01000087">
    <property type="protein sequence ID" value="TMR16605.1"/>
    <property type="molecule type" value="Genomic_DNA"/>
</dbReference>
<name>A0A5S4FDM0_9ACTN</name>
<sequence>MRLKQALLAMTAAAGLVMAIATVAHADVPPPTEGSLRKYDITATYVSGVSAGGYMANQLHVAHSSVFQGVGIMSAGPYGCADGDDSAATIAQNACMKTNMRRRTPAELEQMTRDRAAAGTVDPVANLSGDPVWLLHGSNDQTVLRAVNDDLATYYRDFGANVVYNTSTGAGHGWVSPFGTVSCASTASPYVNDCGTDPQREMLGHLFGSVNAPATTLTGKLIQFGQNGHAPGGSADGISMGNVGFAYVPQSCESGPCKLMVALHGCYQYHGLIGDTFMDQANLNEYADTNNMIVLYPQAKESYFPILNPRGCWNWWAYGSDTQYAQKNGKQITAIMNMVTALGGGPGGPGPTPTPTPTPECVTAHNVAHTMAMRAYAVWGQTYAMGSGQHLGPWSSLTTSSIKQTSPGNWVKC</sequence>
<reference evidence="3 4" key="1">
    <citation type="submission" date="2019-05" db="EMBL/GenBank/DDBJ databases">
        <title>Draft genome sequence of Nonomuraea turkmeniaca DSM 43926.</title>
        <authorList>
            <person name="Saricaoglu S."/>
            <person name="Isik K."/>
        </authorList>
    </citation>
    <scope>NUCLEOTIDE SEQUENCE [LARGE SCALE GENOMIC DNA]</scope>
    <source>
        <strain evidence="3 4">DSM 43926</strain>
    </source>
</reference>
<evidence type="ECO:0000313" key="4">
    <source>
        <dbReference type="Proteomes" id="UP000309128"/>
    </source>
</evidence>
<dbReference type="OrthoDB" id="9767239at2"/>
<evidence type="ECO:0000313" key="3">
    <source>
        <dbReference type="EMBL" id="TMR16605.1"/>
    </source>
</evidence>
<dbReference type="InterPro" id="IPR029058">
    <property type="entry name" value="AB_hydrolase_fold"/>
</dbReference>
<gene>
    <name evidence="3" type="ORF">ETD86_24795</name>
</gene>
<dbReference type="SUPFAM" id="SSF53474">
    <property type="entry name" value="alpha/beta-Hydrolases"/>
    <property type="match status" value="1"/>
</dbReference>
<dbReference type="GO" id="GO:0006508">
    <property type="term" value="P:proteolysis"/>
    <property type="evidence" value="ECO:0007669"/>
    <property type="project" value="InterPro"/>
</dbReference>
<evidence type="ECO:0000256" key="1">
    <source>
        <dbReference type="SAM" id="SignalP"/>
    </source>
</evidence>
<proteinExistence type="predicted"/>
<protein>
    <submittedName>
        <fullName evidence="3">Poly(3-hydroxybutyrate) depolymerase</fullName>
    </submittedName>
</protein>
<dbReference type="GO" id="GO:0008236">
    <property type="term" value="F:serine-type peptidase activity"/>
    <property type="evidence" value="ECO:0007669"/>
    <property type="project" value="InterPro"/>
</dbReference>
<keyword evidence="4" id="KW-1185">Reference proteome</keyword>
<dbReference type="InterPro" id="IPR001375">
    <property type="entry name" value="Peptidase_S9_cat"/>
</dbReference>
<dbReference type="PANTHER" id="PTHR42972">
    <property type="entry name" value="TOL-PAL SYSTEM PROTEIN TOLB"/>
    <property type="match status" value="1"/>
</dbReference>
<keyword evidence="1" id="KW-0732">Signal</keyword>
<feature type="domain" description="Peptidase S9 prolyl oligopeptidase catalytic" evidence="2">
    <location>
        <begin position="42"/>
        <end position="177"/>
    </location>
</feature>
<accession>A0A5S4FDM0</accession>
<dbReference type="AlphaFoldDB" id="A0A5S4FDM0"/>
<dbReference type="Gene3D" id="3.40.50.1820">
    <property type="entry name" value="alpha/beta hydrolase"/>
    <property type="match status" value="2"/>
</dbReference>
<comment type="caution">
    <text evidence="3">The sequence shown here is derived from an EMBL/GenBank/DDBJ whole genome shotgun (WGS) entry which is preliminary data.</text>
</comment>
<dbReference type="Proteomes" id="UP000309128">
    <property type="component" value="Unassembled WGS sequence"/>
</dbReference>